<organism evidence="1 2">
    <name type="scientific">Candidatus Erwinia dacicola</name>
    <dbReference type="NCBI Taxonomy" id="252393"/>
    <lineage>
        <taxon>Bacteria</taxon>
        <taxon>Pseudomonadati</taxon>
        <taxon>Pseudomonadota</taxon>
        <taxon>Gammaproteobacteria</taxon>
        <taxon>Enterobacterales</taxon>
        <taxon>Erwiniaceae</taxon>
        <taxon>Erwinia</taxon>
    </lineage>
</organism>
<comment type="caution">
    <text evidence="1">The sequence shown here is derived from an EMBL/GenBank/DDBJ whole genome shotgun (WGS) entry which is preliminary data.</text>
</comment>
<evidence type="ECO:0000313" key="2">
    <source>
        <dbReference type="Proteomes" id="UP000244334"/>
    </source>
</evidence>
<gene>
    <name evidence="1" type="ORF">ACZ87_03102</name>
</gene>
<evidence type="ECO:0000313" key="1">
    <source>
        <dbReference type="EMBL" id="RAP70101.1"/>
    </source>
</evidence>
<name>A0A328TLM0_9GAMM</name>
<reference evidence="1" key="1">
    <citation type="submission" date="2018-04" db="EMBL/GenBank/DDBJ databases">
        <title>Genomes of the Obligate Erwinia dacicola and Facultative Enterobacter sp. OLF Endosymbionts of the Olive Fruit fly, Bactrocera oleae.</title>
        <authorList>
            <person name="Estes A.M."/>
            <person name="Hearn D.J."/>
            <person name="Agarwal S."/>
            <person name="Pierson E.A."/>
            <person name="Dunning-Hotopp J.C."/>
        </authorList>
    </citation>
    <scope>NUCLEOTIDE SEQUENCE [LARGE SCALE GENOMIC DNA]</scope>
    <source>
        <strain evidence="1">Oroville</strain>
    </source>
</reference>
<dbReference type="EMBL" id="LJAM02000462">
    <property type="protein sequence ID" value="RAP70101.1"/>
    <property type="molecule type" value="Genomic_DNA"/>
</dbReference>
<accession>A0A328TLM0</accession>
<keyword evidence="2" id="KW-1185">Reference proteome</keyword>
<dbReference type="AlphaFoldDB" id="A0A328TLM0"/>
<evidence type="ECO:0008006" key="3">
    <source>
        <dbReference type="Google" id="ProtNLM"/>
    </source>
</evidence>
<dbReference type="RefSeq" id="WP_162475557.1">
    <property type="nucleotide sequence ID" value="NZ_LJAM02000462.1"/>
</dbReference>
<dbReference type="Proteomes" id="UP000244334">
    <property type="component" value="Unassembled WGS sequence"/>
</dbReference>
<sequence length="132" mass="15007">MAKKERLIDTKLVVLFLMKIILGKNNHGYAYIINEIWAECARKRTPSPQHKPVSALSICEARMELSDDAIKTINRNIISVWKDKNHPKTGKEHQLFAVDGSKLNIPRGLLEDGYKILKNTTLAPKPLTGLYR</sequence>
<protein>
    <recommendedName>
        <fullName evidence="3">Transposase</fullName>
    </recommendedName>
</protein>
<proteinExistence type="predicted"/>